<name>A0A3A8F210_9GAMM</name>
<protein>
    <submittedName>
        <fullName evidence="1">Uncharacterized protein</fullName>
    </submittedName>
</protein>
<proteinExistence type="predicted"/>
<evidence type="ECO:0000313" key="2">
    <source>
        <dbReference type="Proteomes" id="UP000282388"/>
    </source>
</evidence>
<keyword evidence="2" id="KW-1185">Reference proteome</keyword>
<dbReference type="RefSeq" id="WP_120401104.1">
    <property type="nucleotide sequence ID" value="NZ_RAXV01000001.1"/>
</dbReference>
<reference evidence="1 2" key="1">
    <citation type="submission" date="2018-09" db="EMBL/GenBank/DDBJ databases">
        <title>The draft genome of Acinetobacter spp. strains.</title>
        <authorList>
            <person name="Qin J."/>
            <person name="Feng Y."/>
            <person name="Zong Z."/>
        </authorList>
    </citation>
    <scope>NUCLEOTIDE SEQUENCE [LARGE SCALE GENOMIC DNA]</scope>
    <source>
        <strain evidence="1 2">WCHAc060012</strain>
    </source>
</reference>
<comment type="caution">
    <text evidence="1">The sequence shown here is derived from an EMBL/GenBank/DDBJ whole genome shotgun (WGS) entry which is preliminary data.</text>
</comment>
<organism evidence="1 2">
    <name type="scientific">Acinetobacter tianfuensis</name>
    <dbReference type="NCBI Taxonomy" id="2419603"/>
    <lineage>
        <taxon>Bacteria</taxon>
        <taxon>Pseudomonadati</taxon>
        <taxon>Pseudomonadota</taxon>
        <taxon>Gammaproteobacteria</taxon>
        <taxon>Moraxellales</taxon>
        <taxon>Moraxellaceae</taxon>
        <taxon>Acinetobacter</taxon>
    </lineage>
</organism>
<dbReference type="EMBL" id="RAXV01000001">
    <property type="protein sequence ID" value="RKG34723.1"/>
    <property type="molecule type" value="Genomic_DNA"/>
</dbReference>
<gene>
    <name evidence="1" type="ORF">D7V32_01310</name>
</gene>
<evidence type="ECO:0000313" key="1">
    <source>
        <dbReference type="EMBL" id="RKG34723.1"/>
    </source>
</evidence>
<dbReference type="Proteomes" id="UP000282388">
    <property type="component" value="Unassembled WGS sequence"/>
</dbReference>
<accession>A0A3A8F210</accession>
<dbReference type="AlphaFoldDB" id="A0A3A8F210"/>
<sequence length="147" mass="16978">MNTLTISQLFSNFKLYQDQYLSILDDPERYYTPVADAYVQIWPAAPQQLFLGDLLQLWLGDKWVVNTEKAPLINSVFRAKADLKPQFNRFVFAIEGNLLTGQNKANAWLNDAAQSELTSVNSLFQFYCIWKSLNRPQVKLDTLQRVV</sequence>
<dbReference type="OrthoDB" id="6709581at2"/>